<dbReference type="PANTHER" id="PTHR42685:SF22">
    <property type="entry name" value="CONDITIONED MEDIUM FACTOR RECEPTOR 1"/>
    <property type="match status" value="1"/>
</dbReference>
<gene>
    <name evidence="2" type="ORF">MW290_31495</name>
</gene>
<dbReference type="InterPro" id="IPR050407">
    <property type="entry name" value="Geranylgeranyl_reductase"/>
</dbReference>
<dbReference type="PRINTS" id="PR00411">
    <property type="entry name" value="PNDRDTASEI"/>
</dbReference>
<reference evidence="2" key="1">
    <citation type="submission" date="2022-05" db="EMBL/GenBank/DDBJ databases">
        <title>An RpoN-dependent PEP-CTERM gene is involved in floc formation of an Aquincola tertiaricarbonis strain.</title>
        <authorList>
            <person name="Qiu D."/>
            <person name="Xia M."/>
        </authorList>
    </citation>
    <scope>NUCLEOTIDE SEQUENCE</scope>
    <source>
        <strain evidence="2">RN12</strain>
    </source>
</reference>
<dbReference type="InterPro" id="IPR002938">
    <property type="entry name" value="FAD-bd"/>
</dbReference>
<dbReference type="Gene3D" id="3.50.50.60">
    <property type="entry name" value="FAD/NAD(P)-binding domain"/>
    <property type="match status" value="1"/>
</dbReference>
<dbReference type="PANTHER" id="PTHR42685">
    <property type="entry name" value="GERANYLGERANYL DIPHOSPHATE REDUCTASE"/>
    <property type="match status" value="1"/>
</dbReference>
<accession>A0ABY4SD62</accession>
<organism evidence="2 3">
    <name type="scientific">Aquincola tertiaricarbonis</name>
    <dbReference type="NCBI Taxonomy" id="391953"/>
    <lineage>
        <taxon>Bacteria</taxon>
        <taxon>Pseudomonadati</taxon>
        <taxon>Pseudomonadota</taxon>
        <taxon>Betaproteobacteria</taxon>
        <taxon>Burkholderiales</taxon>
        <taxon>Sphaerotilaceae</taxon>
        <taxon>Aquincola</taxon>
    </lineage>
</organism>
<evidence type="ECO:0000313" key="2">
    <source>
        <dbReference type="EMBL" id="URI10061.1"/>
    </source>
</evidence>
<keyword evidence="3" id="KW-1185">Reference proteome</keyword>
<name>A0ABY4SD62_AQUTE</name>
<protein>
    <submittedName>
        <fullName evidence="2">NAD(P)/FAD-dependent oxidoreductase</fullName>
    </submittedName>
</protein>
<proteinExistence type="predicted"/>
<evidence type="ECO:0000313" key="3">
    <source>
        <dbReference type="Proteomes" id="UP001056201"/>
    </source>
</evidence>
<sequence>MTAAPTLLRSSCDVLVVGAGPSGSACAQWLAREGFDVVLVDQHNFPRDKVCGDGLIPDAHAALQRLGVYAEVQAAAQRVSHVACIGPRGGRIDVPGSLSVMPRRELDDILCRAAVRAGARLFTPVRFEAPLREGGRVVGARLKQGDAVVELRATWLVLATGAVPKALLASDVCERQQPSGVALRGYVKNDAMVGRITAMEVVWHQKLRPGYGWIFPCRDGVFNIGVGLAHSHSKMKDGRRTMQDVNLREVFAAFTECYAPAKALMDGGTLQGDLKGAPLRCSLEGAKFSEPGLLVTGEAAGSTYAFTGEGIGKAMETGLLAAEALVAGRRRQLPDAQVRADYESRIRALKPRFDLYEKANRVNEHPWLADLLIWRAKRSPAIVRRMSGVLDETSNPGHLVSLRGLTKLFLPIR</sequence>
<dbReference type="InterPro" id="IPR036188">
    <property type="entry name" value="FAD/NAD-bd_sf"/>
</dbReference>
<dbReference type="EMBL" id="CP097636">
    <property type="protein sequence ID" value="URI10061.1"/>
    <property type="molecule type" value="Genomic_DNA"/>
</dbReference>
<dbReference type="InterPro" id="IPR011777">
    <property type="entry name" value="Geranylgeranyl_Rdtase_fam"/>
</dbReference>
<feature type="domain" description="FAD-binding" evidence="1">
    <location>
        <begin position="12"/>
        <end position="162"/>
    </location>
</feature>
<evidence type="ECO:0000259" key="1">
    <source>
        <dbReference type="Pfam" id="PF01494"/>
    </source>
</evidence>
<dbReference type="Proteomes" id="UP001056201">
    <property type="component" value="Chromosome 2"/>
</dbReference>
<dbReference type="Pfam" id="PF01494">
    <property type="entry name" value="FAD_binding_3"/>
    <property type="match status" value="1"/>
</dbReference>
<dbReference type="RefSeq" id="WP_250198270.1">
    <property type="nucleotide sequence ID" value="NZ_CP097636.1"/>
</dbReference>
<dbReference type="SUPFAM" id="SSF51905">
    <property type="entry name" value="FAD/NAD(P)-binding domain"/>
    <property type="match status" value="1"/>
</dbReference>
<dbReference type="PRINTS" id="PR00368">
    <property type="entry name" value="FADPNR"/>
</dbReference>
<dbReference type="NCBIfam" id="TIGR02032">
    <property type="entry name" value="GG-red-SF"/>
    <property type="match status" value="1"/>
</dbReference>